<dbReference type="GO" id="GO:0051301">
    <property type="term" value="P:cell division"/>
    <property type="evidence" value="ECO:0007669"/>
    <property type="project" value="UniProtKB-KW"/>
</dbReference>
<evidence type="ECO:0000256" key="1">
    <source>
        <dbReference type="SAM" id="MobiDB-lite"/>
    </source>
</evidence>
<keyword evidence="2" id="KW-1133">Transmembrane helix</keyword>
<name>A0A5C6CPA1_9BACT</name>
<keyword evidence="3" id="KW-0132">Cell division</keyword>
<organism evidence="3 4">
    <name type="scientific">Novipirellula galeiformis</name>
    <dbReference type="NCBI Taxonomy" id="2528004"/>
    <lineage>
        <taxon>Bacteria</taxon>
        <taxon>Pseudomonadati</taxon>
        <taxon>Planctomycetota</taxon>
        <taxon>Planctomycetia</taxon>
        <taxon>Pirellulales</taxon>
        <taxon>Pirellulaceae</taxon>
        <taxon>Novipirellula</taxon>
    </lineage>
</organism>
<feature type="transmembrane region" description="Helical" evidence="2">
    <location>
        <begin position="154"/>
        <end position="178"/>
    </location>
</feature>
<evidence type="ECO:0000313" key="4">
    <source>
        <dbReference type="Proteomes" id="UP000316304"/>
    </source>
</evidence>
<feature type="transmembrane region" description="Helical" evidence="2">
    <location>
        <begin position="184"/>
        <end position="206"/>
    </location>
</feature>
<evidence type="ECO:0000256" key="2">
    <source>
        <dbReference type="SAM" id="Phobius"/>
    </source>
</evidence>
<feature type="compositionally biased region" description="Basic and acidic residues" evidence="1">
    <location>
        <begin position="115"/>
        <end position="124"/>
    </location>
</feature>
<feature type="region of interest" description="Disordered" evidence="1">
    <location>
        <begin position="82"/>
        <end position="136"/>
    </location>
</feature>
<dbReference type="EMBL" id="SJPT01000002">
    <property type="protein sequence ID" value="TWU24896.1"/>
    <property type="molecule type" value="Genomic_DNA"/>
</dbReference>
<protein>
    <submittedName>
        <fullName evidence="3">Cell division protein CrgA</fullName>
    </submittedName>
</protein>
<dbReference type="AlphaFoldDB" id="A0A5C6CPA1"/>
<dbReference type="Proteomes" id="UP000316304">
    <property type="component" value="Unassembled WGS sequence"/>
</dbReference>
<sequence>MQNKPMKFQLKKSVLGRYTTKYQCPKCKIGLSSALEEAGQPDNCPECSASFQVPGKEKLDEWNRHKELMALEAKKKEAAKQEELRVASEQAKEQAEKEALQKENERQILEAQMQEQKEAQEAQRKSKTTVGLKQSNAEQASRQRYPALHSYIRLLWILGVLTIVFGILGGSLAFMRGLGTENEILIGSAFLTIFSSLVTGGGMIILSELVRVFLDIESNTREKL</sequence>
<keyword evidence="4" id="KW-1185">Reference proteome</keyword>
<feature type="compositionally biased region" description="Basic and acidic residues" evidence="1">
    <location>
        <begin position="82"/>
        <end position="108"/>
    </location>
</feature>
<keyword evidence="2" id="KW-0472">Membrane</keyword>
<keyword evidence="2" id="KW-0812">Transmembrane</keyword>
<comment type="caution">
    <text evidence="3">The sequence shown here is derived from an EMBL/GenBank/DDBJ whole genome shotgun (WGS) entry which is preliminary data.</text>
</comment>
<proteinExistence type="predicted"/>
<accession>A0A5C6CPA1</accession>
<evidence type="ECO:0000313" key="3">
    <source>
        <dbReference type="EMBL" id="TWU24896.1"/>
    </source>
</evidence>
<gene>
    <name evidence="3" type="primary">crgA</name>
    <name evidence="3" type="ORF">Pla52o_11920</name>
</gene>
<reference evidence="3 4" key="1">
    <citation type="submission" date="2019-02" db="EMBL/GenBank/DDBJ databases">
        <title>Deep-cultivation of Planctomycetes and their phenomic and genomic characterization uncovers novel biology.</title>
        <authorList>
            <person name="Wiegand S."/>
            <person name="Jogler M."/>
            <person name="Boedeker C."/>
            <person name="Pinto D."/>
            <person name="Vollmers J."/>
            <person name="Rivas-Marin E."/>
            <person name="Kohn T."/>
            <person name="Peeters S.H."/>
            <person name="Heuer A."/>
            <person name="Rast P."/>
            <person name="Oberbeckmann S."/>
            <person name="Bunk B."/>
            <person name="Jeske O."/>
            <person name="Meyerdierks A."/>
            <person name="Storesund J.E."/>
            <person name="Kallscheuer N."/>
            <person name="Luecker S."/>
            <person name="Lage O.M."/>
            <person name="Pohl T."/>
            <person name="Merkel B.J."/>
            <person name="Hornburger P."/>
            <person name="Mueller R.-W."/>
            <person name="Bruemmer F."/>
            <person name="Labrenz M."/>
            <person name="Spormann A.M."/>
            <person name="Op Den Camp H."/>
            <person name="Overmann J."/>
            <person name="Amann R."/>
            <person name="Jetten M.S.M."/>
            <person name="Mascher T."/>
            <person name="Medema M.H."/>
            <person name="Devos D.P."/>
            <person name="Kaster A.-K."/>
            <person name="Ovreas L."/>
            <person name="Rohde M."/>
            <person name="Galperin M.Y."/>
            <person name="Jogler C."/>
        </authorList>
    </citation>
    <scope>NUCLEOTIDE SEQUENCE [LARGE SCALE GENOMIC DNA]</scope>
    <source>
        <strain evidence="3 4">Pla52o</strain>
    </source>
</reference>
<keyword evidence="3" id="KW-0131">Cell cycle</keyword>